<comment type="catalytic activity">
    <reaction evidence="7">
        <text>L-aspartate + L-glutamine + ATP + H2O = L-asparagine + L-glutamate + AMP + diphosphate + H(+)</text>
        <dbReference type="Rhea" id="RHEA:12228"/>
        <dbReference type="ChEBI" id="CHEBI:15377"/>
        <dbReference type="ChEBI" id="CHEBI:15378"/>
        <dbReference type="ChEBI" id="CHEBI:29985"/>
        <dbReference type="ChEBI" id="CHEBI:29991"/>
        <dbReference type="ChEBI" id="CHEBI:30616"/>
        <dbReference type="ChEBI" id="CHEBI:33019"/>
        <dbReference type="ChEBI" id="CHEBI:58048"/>
        <dbReference type="ChEBI" id="CHEBI:58359"/>
        <dbReference type="ChEBI" id="CHEBI:456215"/>
        <dbReference type="EC" id="6.3.5.4"/>
    </reaction>
</comment>
<gene>
    <name evidence="12" type="primary">asnB</name>
    <name evidence="12" type="ORF">CRP01_01380</name>
</gene>
<dbReference type="Gene3D" id="3.60.20.10">
    <property type="entry name" value="Glutamine Phosphoribosylpyrophosphate, subunit 1, domain 1"/>
    <property type="match status" value="1"/>
</dbReference>
<evidence type="ECO:0000256" key="5">
    <source>
        <dbReference type="ARBA" id="ARBA00022840"/>
    </source>
</evidence>
<keyword evidence="8" id="KW-0028">Amino-acid biosynthesis</keyword>
<evidence type="ECO:0000259" key="11">
    <source>
        <dbReference type="PROSITE" id="PS51278"/>
    </source>
</evidence>
<evidence type="ECO:0000256" key="2">
    <source>
        <dbReference type="ARBA" id="ARBA00005752"/>
    </source>
</evidence>
<keyword evidence="8" id="KW-0061">Asparagine biosynthesis</keyword>
<evidence type="ECO:0000256" key="10">
    <source>
        <dbReference type="PIRSR" id="PIRSR001589-3"/>
    </source>
</evidence>
<name>A0A2D0NJB9_FLAN2</name>
<dbReference type="Pfam" id="PF00733">
    <property type="entry name" value="Asn_synthase"/>
    <property type="match status" value="1"/>
</dbReference>
<dbReference type="InterPro" id="IPR033738">
    <property type="entry name" value="AsnB_N"/>
</dbReference>
<dbReference type="InterPro" id="IPR001962">
    <property type="entry name" value="Asn_synthase"/>
</dbReference>
<dbReference type="GO" id="GO:0004066">
    <property type="term" value="F:asparagine synthase (glutamine-hydrolyzing) activity"/>
    <property type="evidence" value="ECO:0007669"/>
    <property type="project" value="UniProtKB-EC"/>
</dbReference>
<comment type="caution">
    <text evidence="12">The sequence shown here is derived from an EMBL/GenBank/DDBJ whole genome shotgun (WGS) entry which is preliminary data.</text>
</comment>
<dbReference type="NCBIfam" id="TIGR01536">
    <property type="entry name" value="asn_synth_AEB"/>
    <property type="match status" value="1"/>
</dbReference>
<comment type="similarity">
    <text evidence="2">Belongs to the asparagine synthetase family.</text>
</comment>
<dbReference type="EC" id="6.3.5.4" evidence="3"/>
<dbReference type="RefSeq" id="WP_099148181.1">
    <property type="nucleotide sequence ID" value="NZ_PDUD01000001.1"/>
</dbReference>
<evidence type="ECO:0000256" key="9">
    <source>
        <dbReference type="PIRSR" id="PIRSR001589-2"/>
    </source>
</evidence>
<feature type="domain" description="Glutamine amidotransferase type-2" evidence="11">
    <location>
        <begin position="2"/>
        <end position="215"/>
    </location>
</feature>
<keyword evidence="6 8" id="KW-0315">Glutamine amidotransferase</keyword>
<dbReference type="EMBL" id="PDUD01000001">
    <property type="protein sequence ID" value="PHN08591.1"/>
    <property type="molecule type" value="Genomic_DNA"/>
</dbReference>
<accession>A0A2D0NJB9</accession>
<dbReference type="Gene3D" id="3.40.50.620">
    <property type="entry name" value="HUPs"/>
    <property type="match status" value="1"/>
</dbReference>
<evidence type="ECO:0000256" key="7">
    <source>
        <dbReference type="ARBA" id="ARBA00048741"/>
    </source>
</evidence>
<feature type="binding site" evidence="9">
    <location>
        <position position="102"/>
    </location>
    <ligand>
        <name>L-glutamine</name>
        <dbReference type="ChEBI" id="CHEBI:58359"/>
    </ligand>
</feature>
<keyword evidence="13" id="KW-1185">Reference proteome</keyword>
<dbReference type="InterPro" id="IPR006426">
    <property type="entry name" value="Asn_synth_AEB"/>
</dbReference>
<dbReference type="Pfam" id="PF13537">
    <property type="entry name" value="GATase_7"/>
    <property type="match status" value="1"/>
</dbReference>
<dbReference type="CDD" id="cd01991">
    <property type="entry name" value="Asn_synthase_B_C"/>
    <property type="match status" value="1"/>
</dbReference>
<evidence type="ECO:0000313" key="13">
    <source>
        <dbReference type="Proteomes" id="UP000223913"/>
    </source>
</evidence>
<keyword evidence="4 9" id="KW-0547">Nucleotide-binding</keyword>
<proteinExistence type="inferred from homology"/>
<sequence length="639" mass="73854">MCGICGIIDLKKKLSREERDRTVRRMNEKLLHRGPDSAGYHSDERASLAMRRLSIIDLTTGQQPIFNEAGDIGVFLNGEIYNYLELKEDLLSRDHRFTTNSDTEVLVHLYESYGDNMVHHLKGMFAFCIFDLRRPRFFLARDRFGEKPLFYHHQDGVFSFSSEISSLLENRRINRKVDQEALGYYFRTSLIPESLTLLERVYSLPAGCTISLSPISFDIESYFTIDYRENPGIQSNEDASALIRPHLEAAVRRQTVSDVPIGAFLSGGIDSSTVVALLQSQSERPVQTFTARFEHQPYDESVTARKVADRLGTDHHEVLIPNFDFGEELFWEIIDHVGLPFRDSSAIPSYLISREISRHVKVALSGDGGDELFGGYDLFRWYTRILDTKRVPRPVRRLGREMLGMAAWVPGIRDNSRLRKWKRAAETSLQAVDVIPISLNEMFSDPEMKSIFPDSNTAVRNNYPALRQYPDAADAWSPLRRIMYYRLQHTLPVNMLVKIDRMSMANSLEVRAPFLDPDLFAASAQLPDRFLVRDGLGKYILRHMMRDVLPEEVFSGPKQGFSIPLHRYKNEAFTQLAQRLVYDENPFPEMFRPEFLDEVFQRGIHQDQSNARHSVFRSTHQLWMLMQLFGWAKRFRVTC</sequence>
<keyword evidence="5 9" id="KW-0067">ATP-binding</keyword>
<dbReference type="SUPFAM" id="SSF56235">
    <property type="entry name" value="N-terminal nucleophile aminohydrolases (Ntn hydrolases)"/>
    <property type="match status" value="1"/>
</dbReference>
<dbReference type="GO" id="GO:0005829">
    <property type="term" value="C:cytosol"/>
    <property type="evidence" value="ECO:0007669"/>
    <property type="project" value="TreeGrafter"/>
</dbReference>
<evidence type="ECO:0000313" key="12">
    <source>
        <dbReference type="EMBL" id="PHN08591.1"/>
    </source>
</evidence>
<feature type="site" description="Important for beta-aspartyl-AMP intermediate formation" evidence="10">
    <location>
        <position position="367"/>
    </location>
</feature>
<dbReference type="Proteomes" id="UP000223913">
    <property type="component" value="Unassembled WGS sequence"/>
</dbReference>
<dbReference type="PANTHER" id="PTHR43284">
    <property type="entry name" value="ASPARAGINE SYNTHETASE (GLUTAMINE-HYDROLYZING)"/>
    <property type="match status" value="1"/>
</dbReference>
<dbReference type="InterPro" id="IPR014729">
    <property type="entry name" value="Rossmann-like_a/b/a_fold"/>
</dbReference>
<evidence type="ECO:0000256" key="8">
    <source>
        <dbReference type="PIRSR" id="PIRSR001589-1"/>
    </source>
</evidence>
<evidence type="ECO:0000256" key="6">
    <source>
        <dbReference type="ARBA" id="ARBA00022962"/>
    </source>
</evidence>
<protein>
    <recommendedName>
        <fullName evidence="3">asparagine synthase (glutamine-hydrolyzing)</fullName>
        <ecNumber evidence="3">6.3.5.4</ecNumber>
    </recommendedName>
</protein>
<dbReference type="GO" id="GO:0005524">
    <property type="term" value="F:ATP binding"/>
    <property type="evidence" value="ECO:0007669"/>
    <property type="project" value="UniProtKB-KW"/>
</dbReference>
<dbReference type="PROSITE" id="PS51278">
    <property type="entry name" value="GATASE_TYPE_2"/>
    <property type="match status" value="1"/>
</dbReference>
<dbReference type="CDD" id="cd00712">
    <property type="entry name" value="AsnB"/>
    <property type="match status" value="1"/>
</dbReference>
<dbReference type="InterPro" id="IPR029055">
    <property type="entry name" value="Ntn_hydrolases_N"/>
</dbReference>
<feature type="active site" description="For GATase activity" evidence="8">
    <location>
        <position position="2"/>
    </location>
</feature>
<organism evidence="12 13">
    <name type="scientific">Flavilitoribacter nigricans (strain ATCC 23147 / DSM 23189 / NBRC 102662 / NCIMB 1420 / SS-2)</name>
    <name type="common">Lewinella nigricans</name>
    <dbReference type="NCBI Taxonomy" id="1122177"/>
    <lineage>
        <taxon>Bacteria</taxon>
        <taxon>Pseudomonadati</taxon>
        <taxon>Bacteroidota</taxon>
        <taxon>Saprospiria</taxon>
        <taxon>Saprospirales</taxon>
        <taxon>Lewinellaceae</taxon>
        <taxon>Flavilitoribacter</taxon>
    </lineage>
</organism>
<comment type="pathway">
    <text evidence="1">Amino-acid biosynthesis; L-asparagine biosynthesis; L-asparagine from L-aspartate (L-Gln route): step 1/1.</text>
</comment>
<dbReference type="InterPro" id="IPR017932">
    <property type="entry name" value="GATase_2_dom"/>
</dbReference>
<dbReference type="GO" id="GO:0006529">
    <property type="term" value="P:asparagine biosynthetic process"/>
    <property type="evidence" value="ECO:0007669"/>
    <property type="project" value="UniProtKB-KW"/>
</dbReference>
<evidence type="ECO:0000256" key="4">
    <source>
        <dbReference type="ARBA" id="ARBA00022741"/>
    </source>
</evidence>
<dbReference type="InterPro" id="IPR051786">
    <property type="entry name" value="ASN_synthetase/amidase"/>
</dbReference>
<dbReference type="SUPFAM" id="SSF52402">
    <property type="entry name" value="Adenine nucleotide alpha hydrolases-like"/>
    <property type="match status" value="1"/>
</dbReference>
<evidence type="ECO:0000256" key="3">
    <source>
        <dbReference type="ARBA" id="ARBA00012737"/>
    </source>
</evidence>
<dbReference type="OrthoDB" id="9763290at2"/>
<feature type="binding site" evidence="9">
    <location>
        <begin position="365"/>
        <end position="366"/>
    </location>
    <ligand>
        <name>ATP</name>
        <dbReference type="ChEBI" id="CHEBI:30616"/>
    </ligand>
</feature>
<evidence type="ECO:0000256" key="1">
    <source>
        <dbReference type="ARBA" id="ARBA00005187"/>
    </source>
</evidence>
<dbReference type="PIRSF" id="PIRSF001589">
    <property type="entry name" value="Asn_synthetase_glu-h"/>
    <property type="match status" value="1"/>
</dbReference>
<reference evidence="12 13" key="1">
    <citation type="submission" date="2017-10" db="EMBL/GenBank/DDBJ databases">
        <title>The draft genome sequence of Lewinella nigricans NBRC 102662.</title>
        <authorList>
            <person name="Wang K."/>
        </authorList>
    </citation>
    <scope>NUCLEOTIDE SEQUENCE [LARGE SCALE GENOMIC DNA]</scope>
    <source>
        <strain evidence="12 13">NBRC 102662</strain>
    </source>
</reference>
<dbReference type="PANTHER" id="PTHR43284:SF1">
    <property type="entry name" value="ASPARAGINE SYNTHETASE"/>
    <property type="match status" value="1"/>
</dbReference>
<dbReference type="AlphaFoldDB" id="A0A2D0NJB9"/>